<gene>
    <name evidence="5" type="ORF">BU16DRAFT_462430</name>
</gene>
<dbReference type="Gene3D" id="3.10.490.10">
    <property type="entry name" value="Gamma-glutamyl cyclotransferase-like"/>
    <property type="match status" value="1"/>
</dbReference>
<evidence type="ECO:0000259" key="4">
    <source>
        <dbReference type="Pfam" id="PF06094"/>
    </source>
</evidence>
<sequence>MVTSRSRKREPTSGNVYYLVKLEPPFSTAEELAVAANLSPNNTPSVEKATGDEGTARFCRLSTHSKEILTDWLALKHPSYRPTFIRIGKASKELSSTSIYPTLGVDTTLPQHRPNAWHTSCPYPLQDQYPVWYFFYGTLANENLLSNLFGWSDDITDKMPILHRASVRGGVLKTWGGRYRAMVDSPGAVVEGFAYQVQSRDEEDALLLYETEKYEVVRCEITLDGAKTVIMRRVKGCTFRFAGCEEELD</sequence>
<dbReference type="Pfam" id="PF06094">
    <property type="entry name" value="GGACT"/>
    <property type="match status" value="1"/>
</dbReference>
<evidence type="ECO:0000256" key="2">
    <source>
        <dbReference type="ARBA" id="ARBA00022679"/>
    </source>
</evidence>
<dbReference type="Proteomes" id="UP000799750">
    <property type="component" value="Unassembled WGS sequence"/>
</dbReference>
<evidence type="ECO:0000256" key="1">
    <source>
        <dbReference type="ARBA" id="ARBA00008861"/>
    </source>
</evidence>
<dbReference type="InterPro" id="IPR036568">
    <property type="entry name" value="GGCT-like_sf"/>
</dbReference>
<accession>A0A6A6QRQ6</accession>
<keyword evidence="2" id="KW-0808">Transferase</keyword>
<comment type="similarity">
    <text evidence="1">Belongs to the gamma-glutamylcyclotransferase family.</text>
</comment>
<dbReference type="CDD" id="cd06661">
    <property type="entry name" value="GGCT_like"/>
    <property type="match status" value="1"/>
</dbReference>
<feature type="domain" description="Gamma-glutamylcyclotransferase AIG2-like" evidence="4">
    <location>
        <begin position="133"/>
        <end position="227"/>
    </location>
</feature>
<keyword evidence="6" id="KW-1185">Reference proteome</keyword>
<dbReference type="InterPro" id="IPR045038">
    <property type="entry name" value="AIG2-like"/>
</dbReference>
<dbReference type="GO" id="GO:0016740">
    <property type="term" value="F:transferase activity"/>
    <property type="evidence" value="ECO:0007669"/>
    <property type="project" value="UniProtKB-KW"/>
</dbReference>
<name>A0A6A6QRQ6_9PEZI</name>
<dbReference type="AlphaFoldDB" id="A0A6A6QRQ6"/>
<evidence type="ECO:0000313" key="6">
    <source>
        <dbReference type="Proteomes" id="UP000799750"/>
    </source>
</evidence>
<proteinExistence type="inferred from homology"/>
<dbReference type="PANTHER" id="PTHR31544:SF4">
    <property type="entry name" value="GAMMA-GLUTAMYLCYCLOTRANSFERASE-RELATED"/>
    <property type="match status" value="1"/>
</dbReference>
<evidence type="ECO:0000313" key="5">
    <source>
        <dbReference type="EMBL" id="KAF2494690.1"/>
    </source>
</evidence>
<dbReference type="PANTHER" id="PTHR31544">
    <property type="entry name" value="AIG2-LIKE PROTEIN D"/>
    <property type="match status" value="1"/>
</dbReference>
<dbReference type="InterPro" id="IPR013024">
    <property type="entry name" value="GGCT-like"/>
</dbReference>
<evidence type="ECO:0000256" key="3">
    <source>
        <dbReference type="ARBA" id="ARBA00030602"/>
    </source>
</evidence>
<dbReference type="EMBL" id="MU004190">
    <property type="protein sequence ID" value="KAF2494690.1"/>
    <property type="molecule type" value="Genomic_DNA"/>
</dbReference>
<organism evidence="5 6">
    <name type="scientific">Lophium mytilinum</name>
    <dbReference type="NCBI Taxonomy" id="390894"/>
    <lineage>
        <taxon>Eukaryota</taxon>
        <taxon>Fungi</taxon>
        <taxon>Dikarya</taxon>
        <taxon>Ascomycota</taxon>
        <taxon>Pezizomycotina</taxon>
        <taxon>Dothideomycetes</taxon>
        <taxon>Pleosporomycetidae</taxon>
        <taxon>Mytilinidiales</taxon>
        <taxon>Mytilinidiaceae</taxon>
        <taxon>Lophium</taxon>
    </lineage>
</organism>
<dbReference type="OrthoDB" id="3262926at2759"/>
<protein>
    <recommendedName>
        <fullName evidence="3">Putative gamma-glutamylcyclotransferase</fullName>
    </recommendedName>
</protein>
<dbReference type="SUPFAM" id="SSF110857">
    <property type="entry name" value="Gamma-glutamyl cyclotransferase-like"/>
    <property type="match status" value="1"/>
</dbReference>
<dbReference type="InterPro" id="IPR009288">
    <property type="entry name" value="AIG2-like_dom"/>
</dbReference>
<reference evidence="5" key="1">
    <citation type="journal article" date="2020" name="Stud. Mycol.">
        <title>101 Dothideomycetes genomes: a test case for predicting lifestyles and emergence of pathogens.</title>
        <authorList>
            <person name="Haridas S."/>
            <person name="Albert R."/>
            <person name="Binder M."/>
            <person name="Bloem J."/>
            <person name="Labutti K."/>
            <person name="Salamov A."/>
            <person name="Andreopoulos B."/>
            <person name="Baker S."/>
            <person name="Barry K."/>
            <person name="Bills G."/>
            <person name="Bluhm B."/>
            <person name="Cannon C."/>
            <person name="Castanera R."/>
            <person name="Culley D."/>
            <person name="Daum C."/>
            <person name="Ezra D."/>
            <person name="Gonzalez J."/>
            <person name="Henrissat B."/>
            <person name="Kuo A."/>
            <person name="Liang C."/>
            <person name="Lipzen A."/>
            <person name="Lutzoni F."/>
            <person name="Magnuson J."/>
            <person name="Mondo S."/>
            <person name="Nolan M."/>
            <person name="Ohm R."/>
            <person name="Pangilinan J."/>
            <person name="Park H.-J."/>
            <person name="Ramirez L."/>
            <person name="Alfaro M."/>
            <person name="Sun H."/>
            <person name="Tritt A."/>
            <person name="Yoshinaga Y."/>
            <person name="Zwiers L.-H."/>
            <person name="Turgeon B."/>
            <person name="Goodwin S."/>
            <person name="Spatafora J."/>
            <person name="Crous P."/>
            <person name="Grigoriev I."/>
        </authorList>
    </citation>
    <scope>NUCLEOTIDE SEQUENCE</scope>
    <source>
        <strain evidence="5">CBS 269.34</strain>
    </source>
</reference>